<dbReference type="STRING" id="667725.A0A0L0EYV0"/>
<organism evidence="1 2">
    <name type="scientific">Sphaeroforma arctica JP610</name>
    <dbReference type="NCBI Taxonomy" id="667725"/>
    <lineage>
        <taxon>Eukaryota</taxon>
        <taxon>Ichthyosporea</taxon>
        <taxon>Ichthyophonida</taxon>
        <taxon>Sphaeroforma</taxon>
    </lineage>
</organism>
<dbReference type="AlphaFoldDB" id="A0A0L0EYV0"/>
<dbReference type="RefSeq" id="XP_014143567.1">
    <property type="nucleotide sequence ID" value="XM_014288092.1"/>
</dbReference>
<evidence type="ECO:0000313" key="2">
    <source>
        <dbReference type="Proteomes" id="UP000054560"/>
    </source>
</evidence>
<accession>A0A0L0EYV0</accession>
<dbReference type="PANTHER" id="PTHR10749">
    <property type="entry name" value="PHOSPHORYLASE B KINASE REGULATORY SUBUNIT"/>
    <property type="match status" value="1"/>
</dbReference>
<protein>
    <submittedName>
        <fullName evidence="1">Uncharacterized protein</fullName>
    </submittedName>
</protein>
<dbReference type="OrthoDB" id="5971574at2759"/>
<dbReference type="GO" id="GO:0005516">
    <property type="term" value="F:calmodulin binding"/>
    <property type="evidence" value="ECO:0007669"/>
    <property type="project" value="InterPro"/>
</dbReference>
<evidence type="ECO:0000313" key="1">
    <source>
        <dbReference type="EMBL" id="KNC69665.1"/>
    </source>
</evidence>
<feature type="non-terminal residue" evidence="1">
    <location>
        <position position="51"/>
    </location>
</feature>
<sequence>MAKAALEAVSGMNVFGLTLQGSGGFVYVDPDALNRNRAIFTSMLPRESAIQ</sequence>
<dbReference type="PANTHER" id="PTHR10749:SF8">
    <property type="entry name" value="PHOSPHORYLASE B KINASE REGULATORY SUBUNIT BETA"/>
    <property type="match status" value="1"/>
</dbReference>
<name>A0A0L0EYV0_9EUKA</name>
<dbReference type="GO" id="GO:0005964">
    <property type="term" value="C:phosphorylase kinase complex"/>
    <property type="evidence" value="ECO:0007669"/>
    <property type="project" value="TreeGrafter"/>
</dbReference>
<gene>
    <name evidence="1" type="ORF">SARC_17821</name>
</gene>
<dbReference type="Proteomes" id="UP000054560">
    <property type="component" value="Unassembled WGS sequence"/>
</dbReference>
<reference evidence="1 2" key="1">
    <citation type="submission" date="2011-02" db="EMBL/GenBank/DDBJ databases">
        <title>The Genome Sequence of Sphaeroforma arctica JP610.</title>
        <authorList>
            <consortium name="The Broad Institute Genome Sequencing Platform"/>
            <person name="Russ C."/>
            <person name="Cuomo C."/>
            <person name="Young S.K."/>
            <person name="Zeng Q."/>
            <person name="Gargeya S."/>
            <person name="Alvarado L."/>
            <person name="Berlin A."/>
            <person name="Chapman S.B."/>
            <person name="Chen Z."/>
            <person name="Freedman E."/>
            <person name="Gellesch M."/>
            <person name="Goldberg J."/>
            <person name="Griggs A."/>
            <person name="Gujja S."/>
            <person name="Heilman E."/>
            <person name="Heiman D."/>
            <person name="Howarth C."/>
            <person name="Mehta T."/>
            <person name="Neiman D."/>
            <person name="Pearson M."/>
            <person name="Roberts A."/>
            <person name="Saif S."/>
            <person name="Shea T."/>
            <person name="Shenoy N."/>
            <person name="Sisk P."/>
            <person name="Stolte C."/>
            <person name="Sykes S."/>
            <person name="White J."/>
            <person name="Yandava C."/>
            <person name="Burger G."/>
            <person name="Gray M.W."/>
            <person name="Holland P.W.H."/>
            <person name="King N."/>
            <person name="Lang F.B.F."/>
            <person name="Roger A.J."/>
            <person name="Ruiz-Trillo I."/>
            <person name="Haas B."/>
            <person name="Nusbaum C."/>
            <person name="Birren B."/>
        </authorList>
    </citation>
    <scope>NUCLEOTIDE SEQUENCE [LARGE SCALE GENOMIC DNA]</scope>
    <source>
        <strain evidence="1 2">JP610</strain>
    </source>
</reference>
<dbReference type="GeneID" id="25918325"/>
<dbReference type="EMBL" id="KQ253842">
    <property type="protein sequence ID" value="KNC69665.1"/>
    <property type="molecule type" value="Genomic_DNA"/>
</dbReference>
<proteinExistence type="predicted"/>
<dbReference type="InterPro" id="IPR008734">
    <property type="entry name" value="PHK_A/B_su"/>
</dbReference>
<keyword evidence="2" id="KW-1185">Reference proteome</keyword>
<dbReference type="GO" id="GO:0005977">
    <property type="term" value="P:glycogen metabolic process"/>
    <property type="evidence" value="ECO:0007669"/>
    <property type="project" value="InterPro"/>
</dbReference>